<evidence type="ECO:0008006" key="5">
    <source>
        <dbReference type="Google" id="ProtNLM"/>
    </source>
</evidence>
<feature type="compositionally biased region" description="Low complexity" evidence="1">
    <location>
        <begin position="307"/>
        <end position="339"/>
    </location>
</feature>
<evidence type="ECO:0000313" key="3">
    <source>
        <dbReference type="EMBL" id="KAJ8352817.1"/>
    </source>
</evidence>
<feature type="region of interest" description="Disordered" evidence="1">
    <location>
        <begin position="91"/>
        <end position="138"/>
    </location>
</feature>
<dbReference type="Proteomes" id="UP001152622">
    <property type="component" value="Chromosome 8"/>
</dbReference>
<protein>
    <recommendedName>
        <fullName evidence="5">Transmembrane protein</fullName>
    </recommendedName>
</protein>
<keyword evidence="2" id="KW-0812">Transmembrane</keyword>
<evidence type="ECO:0000256" key="1">
    <source>
        <dbReference type="SAM" id="MobiDB-lite"/>
    </source>
</evidence>
<reference evidence="3" key="1">
    <citation type="journal article" date="2023" name="Science">
        <title>Genome structures resolve the early diversification of teleost fishes.</title>
        <authorList>
            <person name="Parey E."/>
            <person name="Louis A."/>
            <person name="Montfort J."/>
            <person name="Bouchez O."/>
            <person name="Roques C."/>
            <person name="Iampietro C."/>
            <person name="Lluch J."/>
            <person name="Castinel A."/>
            <person name="Donnadieu C."/>
            <person name="Desvignes T."/>
            <person name="Floi Bucao C."/>
            <person name="Jouanno E."/>
            <person name="Wen M."/>
            <person name="Mejri S."/>
            <person name="Dirks R."/>
            <person name="Jansen H."/>
            <person name="Henkel C."/>
            <person name="Chen W.J."/>
            <person name="Zahm M."/>
            <person name="Cabau C."/>
            <person name="Klopp C."/>
            <person name="Thompson A.W."/>
            <person name="Robinson-Rechavi M."/>
            <person name="Braasch I."/>
            <person name="Lecointre G."/>
            <person name="Bobe J."/>
            <person name="Postlethwait J.H."/>
            <person name="Berthelot C."/>
            <person name="Roest Crollius H."/>
            <person name="Guiguen Y."/>
        </authorList>
    </citation>
    <scope>NUCLEOTIDE SEQUENCE</scope>
    <source>
        <strain evidence="3">WJC10195</strain>
    </source>
</reference>
<accession>A0A9Q1F7T4</accession>
<dbReference type="EMBL" id="JAINUF010000008">
    <property type="protein sequence ID" value="KAJ8352817.1"/>
    <property type="molecule type" value="Genomic_DNA"/>
</dbReference>
<gene>
    <name evidence="3" type="ORF">SKAU_G00242930</name>
</gene>
<proteinExistence type="predicted"/>
<feature type="compositionally biased region" description="Polar residues" evidence="1">
    <location>
        <begin position="1"/>
        <end position="14"/>
    </location>
</feature>
<comment type="caution">
    <text evidence="3">The sequence shown here is derived from an EMBL/GenBank/DDBJ whole genome shotgun (WGS) entry which is preliminary data.</text>
</comment>
<evidence type="ECO:0000313" key="4">
    <source>
        <dbReference type="Proteomes" id="UP001152622"/>
    </source>
</evidence>
<keyword evidence="2" id="KW-0472">Membrane</keyword>
<organism evidence="3 4">
    <name type="scientific">Synaphobranchus kaupii</name>
    <name type="common">Kaup's arrowtooth eel</name>
    <dbReference type="NCBI Taxonomy" id="118154"/>
    <lineage>
        <taxon>Eukaryota</taxon>
        <taxon>Metazoa</taxon>
        <taxon>Chordata</taxon>
        <taxon>Craniata</taxon>
        <taxon>Vertebrata</taxon>
        <taxon>Euteleostomi</taxon>
        <taxon>Actinopterygii</taxon>
        <taxon>Neopterygii</taxon>
        <taxon>Teleostei</taxon>
        <taxon>Anguilliformes</taxon>
        <taxon>Synaphobranchidae</taxon>
        <taxon>Synaphobranchus</taxon>
    </lineage>
</organism>
<feature type="region of interest" description="Disordered" evidence="1">
    <location>
        <begin position="219"/>
        <end position="351"/>
    </location>
</feature>
<feature type="transmembrane region" description="Helical" evidence="2">
    <location>
        <begin position="41"/>
        <end position="60"/>
    </location>
</feature>
<feature type="compositionally biased region" description="Polar residues" evidence="1">
    <location>
        <begin position="340"/>
        <end position="351"/>
    </location>
</feature>
<feature type="region of interest" description="Disordered" evidence="1">
    <location>
        <begin position="1"/>
        <end position="27"/>
    </location>
</feature>
<sequence>MIDSLQEQVKQRQGQAAEADGGHGAASRTSLARCWRRRMTLLALLLLVLLQLLLSPPHVMEEVTRSAGSRGELSLESLRCNSEELQAQLRTTAGPSGPDAVAQGPPEVATPPSNDIISGSAPQSPPTISPDGAGSPGAPGALGTLAVLAGGKPGFVSSEQLQEILQDLCVDAVSASLSYLYPSISPYVMRKRRPPFHASRAGPPSYCYPSGSAPLTRRGVAPHGVDPETEPLAAVDSAPSCGRREKSAPLRKRGAERHAENVPLRWARRGSRWDERGPPRRCTTSAFPRSHPKPAETEGPPGETGAPVTRTPIVIRTRTPAAQRTATASTTGPTATSVSRGPNESTESNRL</sequence>
<feature type="compositionally biased region" description="Polar residues" evidence="1">
    <location>
        <begin position="111"/>
        <end position="122"/>
    </location>
</feature>
<name>A0A9Q1F7T4_SYNKA</name>
<keyword evidence="4" id="KW-1185">Reference proteome</keyword>
<dbReference type="AlphaFoldDB" id="A0A9Q1F7T4"/>
<keyword evidence="2" id="KW-1133">Transmembrane helix</keyword>
<evidence type="ECO:0000256" key="2">
    <source>
        <dbReference type="SAM" id="Phobius"/>
    </source>
</evidence>